<dbReference type="PANTHER" id="PTHR39598">
    <property type="entry name" value="AUSTINOL SYNTHESIS PROTEIN F-RELATED"/>
    <property type="match status" value="1"/>
</dbReference>
<evidence type="ECO:0008006" key="4">
    <source>
        <dbReference type="Google" id="ProtNLM"/>
    </source>
</evidence>
<accession>A0A9P7KHW3</accession>
<gene>
    <name evidence="2" type="ORF">H0H81_010257</name>
</gene>
<name>A0A9P7KHW3_9AGAR</name>
<comment type="caution">
    <text evidence="2">The sequence shown here is derived from an EMBL/GenBank/DDBJ whole genome shotgun (WGS) entry which is preliminary data.</text>
</comment>
<dbReference type="EMBL" id="JABCKI010000319">
    <property type="protein sequence ID" value="KAG5650998.1"/>
    <property type="molecule type" value="Genomic_DNA"/>
</dbReference>
<dbReference type="AlphaFoldDB" id="A0A9P7KHW3"/>
<keyword evidence="3" id="KW-1185">Reference proteome</keyword>
<sequence>MSNPSESAQSTYTPPESPSPNLQTTLLFVEALNEWNFSKVAPLFDDSLEHHVLPKSLGRPVLGKEEYLINFKKAMPLFKYFNVRRYVGSSAGESVSGSPYGNEYMLIIHFAPPKEGGDGLPKISKIKEFIDSARVLKFFEEERGKGAGEIADAVSQVIGGA</sequence>
<protein>
    <recommendedName>
        <fullName evidence="4">SnoaL-like domain-containing protein</fullName>
    </recommendedName>
</protein>
<dbReference type="SUPFAM" id="SSF54427">
    <property type="entry name" value="NTF2-like"/>
    <property type="match status" value="1"/>
</dbReference>
<feature type="region of interest" description="Disordered" evidence="1">
    <location>
        <begin position="1"/>
        <end position="21"/>
    </location>
</feature>
<dbReference type="InterPro" id="IPR050977">
    <property type="entry name" value="Fungal_Meroterpenoid_Isomerase"/>
</dbReference>
<dbReference type="OrthoDB" id="3758478at2759"/>
<reference evidence="2" key="1">
    <citation type="submission" date="2021-02" db="EMBL/GenBank/DDBJ databases">
        <authorList>
            <person name="Nieuwenhuis M."/>
            <person name="Van De Peppel L.J.J."/>
        </authorList>
    </citation>
    <scope>NUCLEOTIDE SEQUENCE</scope>
    <source>
        <strain evidence="2">D49</strain>
    </source>
</reference>
<dbReference type="PANTHER" id="PTHR39598:SF1">
    <property type="entry name" value="AUSTINOID BIOSYNTHESIS CLUSTERS PROTEIN F-RELATED"/>
    <property type="match status" value="1"/>
</dbReference>
<evidence type="ECO:0000313" key="3">
    <source>
        <dbReference type="Proteomes" id="UP000717328"/>
    </source>
</evidence>
<reference evidence="2" key="2">
    <citation type="submission" date="2021-10" db="EMBL/GenBank/DDBJ databases">
        <title>Phylogenomics reveals ancestral predisposition of the termite-cultivated fungus Termitomyces towards a domesticated lifestyle.</title>
        <authorList>
            <person name="Auxier B."/>
            <person name="Grum-Grzhimaylo A."/>
            <person name="Cardenas M.E."/>
            <person name="Lodge J.D."/>
            <person name="Laessoe T."/>
            <person name="Pedersen O."/>
            <person name="Smith M.E."/>
            <person name="Kuyper T.W."/>
            <person name="Franco-Molano E.A."/>
            <person name="Baroni T.J."/>
            <person name="Aanen D.K."/>
        </authorList>
    </citation>
    <scope>NUCLEOTIDE SEQUENCE</scope>
    <source>
        <strain evidence="2">D49</strain>
    </source>
</reference>
<dbReference type="Proteomes" id="UP000717328">
    <property type="component" value="Unassembled WGS sequence"/>
</dbReference>
<evidence type="ECO:0000313" key="2">
    <source>
        <dbReference type="EMBL" id="KAG5650998.1"/>
    </source>
</evidence>
<evidence type="ECO:0000256" key="1">
    <source>
        <dbReference type="SAM" id="MobiDB-lite"/>
    </source>
</evidence>
<dbReference type="InterPro" id="IPR032710">
    <property type="entry name" value="NTF2-like_dom_sf"/>
</dbReference>
<organism evidence="2 3">
    <name type="scientific">Sphagnurus paluster</name>
    <dbReference type="NCBI Taxonomy" id="117069"/>
    <lineage>
        <taxon>Eukaryota</taxon>
        <taxon>Fungi</taxon>
        <taxon>Dikarya</taxon>
        <taxon>Basidiomycota</taxon>
        <taxon>Agaricomycotina</taxon>
        <taxon>Agaricomycetes</taxon>
        <taxon>Agaricomycetidae</taxon>
        <taxon>Agaricales</taxon>
        <taxon>Tricholomatineae</taxon>
        <taxon>Lyophyllaceae</taxon>
        <taxon>Sphagnurus</taxon>
    </lineage>
</organism>
<proteinExistence type="predicted"/>